<dbReference type="Proteomes" id="UP001162501">
    <property type="component" value="Chromosome 1"/>
</dbReference>
<proteinExistence type="predicted"/>
<sequence length="194" mass="21783">MGVGRGTFCRSRRFFHTLIGSHAPRSVTGELAARRSLQRRGTPAGLPGFYVTPCLWEEGKTGTHRGEEAGGRKPERRTECAGQGREACHLQAPPPGPPPASAQVGDGLKFHSKFENKKQSVVWIDTLSPYRSYNCCCLRIKVEKLVARRLIRRRQSPPPHFGTRGHQPPKGLRPRCWSLTQSPRRVFLRVQLLL</sequence>
<organism evidence="1 2">
    <name type="scientific">Rangifer tarandus platyrhynchus</name>
    <name type="common">Svalbard reindeer</name>
    <dbReference type="NCBI Taxonomy" id="3082113"/>
    <lineage>
        <taxon>Eukaryota</taxon>
        <taxon>Metazoa</taxon>
        <taxon>Chordata</taxon>
        <taxon>Craniata</taxon>
        <taxon>Vertebrata</taxon>
        <taxon>Euteleostomi</taxon>
        <taxon>Mammalia</taxon>
        <taxon>Eutheria</taxon>
        <taxon>Laurasiatheria</taxon>
        <taxon>Artiodactyla</taxon>
        <taxon>Ruminantia</taxon>
        <taxon>Pecora</taxon>
        <taxon>Cervidae</taxon>
        <taxon>Odocoileinae</taxon>
        <taxon>Rangifer</taxon>
    </lineage>
</organism>
<reference evidence="1" key="1">
    <citation type="submission" date="2023-05" db="EMBL/GenBank/DDBJ databases">
        <authorList>
            <consortium name="ELIXIR-Norway"/>
        </authorList>
    </citation>
    <scope>NUCLEOTIDE SEQUENCE</scope>
</reference>
<evidence type="ECO:0000313" key="1">
    <source>
        <dbReference type="EMBL" id="CAM9306488.1"/>
    </source>
</evidence>
<reference evidence="1" key="2">
    <citation type="submission" date="2025-03" db="EMBL/GenBank/DDBJ databases">
        <authorList>
            <consortium name="ELIXIR-Norway"/>
            <consortium name="Elixir Norway"/>
        </authorList>
    </citation>
    <scope>NUCLEOTIDE SEQUENCE</scope>
</reference>
<name>A0AC59Y1U2_RANTA</name>
<evidence type="ECO:0000313" key="2">
    <source>
        <dbReference type="Proteomes" id="UP001162501"/>
    </source>
</evidence>
<protein>
    <submittedName>
        <fullName evidence="1">Uncharacterized protein</fullName>
    </submittedName>
</protein>
<gene>
    <name evidence="1" type="ORF">MRATA1EN22A_LOCUS725</name>
</gene>
<accession>A0AC59Y1U2</accession>
<dbReference type="EMBL" id="OX596085">
    <property type="protein sequence ID" value="CAM9306488.1"/>
    <property type="molecule type" value="Genomic_DNA"/>
</dbReference>